<organism evidence="1 2">
    <name type="scientific">Dioszegia hungarica</name>
    <dbReference type="NCBI Taxonomy" id="4972"/>
    <lineage>
        <taxon>Eukaryota</taxon>
        <taxon>Fungi</taxon>
        <taxon>Dikarya</taxon>
        <taxon>Basidiomycota</taxon>
        <taxon>Agaricomycotina</taxon>
        <taxon>Tremellomycetes</taxon>
        <taxon>Tremellales</taxon>
        <taxon>Bulleribasidiaceae</taxon>
        <taxon>Dioszegia</taxon>
    </lineage>
</organism>
<sequence>MSATAEADLHASVHPRPDRKLLGLDQAFETEGIVHLEDPNKDPKEWASVTLTREIGGPLNLVHLIWGNNTDHEDTVYEDMLESSPTYPGYVPDETVLSAHIQKRITAPDETYRPIARKLTHLMRTREPTTHVIWTRNAPTGPTVRAALTASGLGICNFIDSTRGLTGVSSADIASPSLAKLDLLLDPPDTWGITICHALLQTDRPWLAMVIEHQPMGASEQTEQIVTIFNLSTGGTVPLTRISSKRDTVGGVSEEYVVDCSKLQVRASTWPVLEQETELPPLARLVAEDGGIGHRAGPDDEVLASHIQNLYRNYNGRYLPHWQRRPPNSETLISVSPLLRDEEDAQGGTQVGTFDEDANLHVERLRSLISVRPVTCNDRNLLRARSAQMGDAHHYISAIRRRR</sequence>
<name>A0AA38H8G8_9TREE</name>
<dbReference type="GeneID" id="77727841"/>
<dbReference type="Proteomes" id="UP001164286">
    <property type="component" value="Unassembled WGS sequence"/>
</dbReference>
<dbReference type="AlphaFoldDB" id="A0AA38H8G8"/>
<protein>
    <submittedName>
        <fullName evidence="1">Uncharacterized protein</fullName>
    </submittedName>
</protein>
<dbReference type="RefSeq" id="XP_052945452.1">
    <property type="nucleotide sequence ID" value="XM_053088636.1"/>
</dbReference>
<accession>A0AA38H8G8</accession>
<comment type="caution">
    <text evidence="1">The sequence shown here is derived from an EMBL/GenBank/DDBJ whole genome shotgun (WGS) entry which is preliminary data.</text>
</comment>
<evidence type="ECO:0000313" key="1">
    <source>
        <dbReference type="EMBL" id="KAI9635675.1"/>
    </source>
</evidence>
<evidence type="ECO:0000313" key="2">
    <source>
        <dbReference type="Proteomes" id="UP001164286"/>
    </source>
</evidence>
<dbReference type="EMBL" id="JAKWFO010000005">
    <property type="protein sequence ID" value="KAI9635675.1"/>
    <property type="molecule type" value="Genomic_DNA"/>
</dbReference>
<proteinExistence type="predicted"/>
<reference evidence="1" key="1">
    <citation type="journal article" date="2022" name="G3 (Bethesda)">
        <title>High quality genome of the basidiomycete yeast Dioszegia hungarica PDD-24b-2 isolated from cloud water.</title>
        <authorList>
            <person name="Jarrige D."/>
            <person name="Haridas S."/>
            <person name="Bleykasten-Grosshans C."/>
            <person name="Joly M."/>
            <person name="Nadalig T."/>
            <person name="Sancelme M."/>
            <person name="Vuilleumier S."/>
            <person name="Grigoriev I.V."/>
            <person name="Amato P."/>
            <person name="Bringel F."/>
        </authorList>
    </citation>
    <scope>NUCLEOTIDE SEQUENCE</scope>
    <source>
        <strain evidence="1">PDD-24b-2</strain>
    </source>
</reference>
<keyword evidence="2" id="KW-1185">Reference proteome</keyword>
<gene>
    <name evidence="1" type="ORF">MKK02DRAFT_33049</name>
</gene>